<evidence type="ECO:0000313" key="2">
    <source>
        <dbReference type="EMBL" id="KAK5989367.1"/>
    </source>
</evidence>
<evidence type="ECO:0000313" key="3">
    <source>
        <dbReference type="Proteomes" id="UP001338125"/>
    </source>
</evidence>
<dbReference type="EMBL" id="JAVFKD010000015">
    <property type="protein sequence ID" value="KAK5989367.1"/>
    <property type="molecule type" value="Genomic_DNA"/>
</dbReference>
<feature type="chain" id="PRO_5045476153" evidence="1">
    <location>
        <begin position="17"/>
        <end position="89"/>
    </location>
</feature>
<protein>
    <submittedName>
        <fullName evidence="2">Uncharacterized protein</fullName>
    </submittedName>
</protein>
<feature type="signal peptide" evidence="1">
    <location>
        <begin position="1"/>
        <end position="16"/>
    </location>
</feature>
<comment type="caution">
    <text evidence="2">The sequence shown here is derived from an EMBL/GenBank/DDBJ whole genome shotgun (WGS) entry which is preliminary data.</text>
</comment>
<proteinExistence type="predicted"/>
<organism evidence="2 3">
    <name type="scientific">Cladobotryum mycophilum</name>
    <dbReference type="NCBI Taxonomy" id="491253"/>
    <lineage>
        <taxon>Eukaryota</taxon>
        <taxon>Fungi</taxon>
        <taxon>Dikarya</taxon>
        <taxon>Ascomycota</taxon>
        <taxon>Pezizomycotina</taxon>
        <taxon>Sordariomycetes</taxon>
        <taxon>Hypocreomycetidae</taxon>
        <taxon>Hypocreales</taxon>
        <taxon>Hypocreaceae</taxon>
        <taxon>Cladobotryum</taxon>
    </lineage>
</organism>
<gene>
    <name evidence="2" type="ORF">PT974_10886</name>
</gene>
<sequence length="89" mass="9389">MKFAAALITTLAGSAAASFCTPLNGCKYDAGKPLAIQSDSEFVWKPDGRTGFVGKEGCSPTAFTMKLPPNEDLNGGKFGWSCLYIQAGY</sequence>
<reference evidence="2 3" key="1">
    <citation type="submission" date="2024-01" db="EMBL/GenBank/DDBJ databases">
        <title>Complete genome of Cladobotryum mycophilum ATHUM6906.</title>
        <authorList>
            <person name="Christinaki A.C."/>
            <person name="Myridakis A.I."/>
            <person name="Kouvelis V.N."/>
        </authorList>
    </citation>
    <scope>NUCLEOTIDE SEQUENCE [LARGE SCALE GENOMIC DNA]</scope>
    <source>
        <strain evidence="2 3">ATHUM6906</strain>
    </source>
</reference>
<keyword evidence="1" id="KW-0732">Signal</keyword>
<dbReference type="Proteomes" id="UP001338125">
    <property type="component" value="Unassembled WGS sequence"/>
</dbReference>
<name>A0ABR0SB26_9HYPO</name>
<evidence type="ECO:0000256" key="1">
    <source>
        <dbReference type="SAM" id="SignalP"/>
    </source>
</evidence>
<accession>A0ABR0SB26</accession>
<keyword evidence="3" id="KW-1185">Reference proteome</keyword>